<comment type="caution">
    <text evidence="1">The sequence shown here is derived from an EMBL/GenBank/DDBJ whole genome shotgun (WGS) entry which is preliminary data.</text>
</comment>
<accession>A0A7Y8CLA4</accession>
<name>A0A7Y8CLA4_9PSED</name>
<proteinExistence type="predicted"/>
<gene>
    <name evidence="1" type="ORF">HX876_23435</name>
</gene>
<evidence type="ECO:0000313" key="2">
    <source>
        <dbReference type="Proteomes" id="UP000520592"/>
    </source>
</evidence>
<dbReference type="Proteomes" id="UP000520592">
    <property type="component" value="Unassembled WGS sequence"/>
</dbReference>
<organism evidence="1 2">
    <name type="scientific">Pseudomonas gingeri</name>
    <dbReference type="NCBI Taxonomy" id="117681"/>
    <lineage>
        <taxon>Bacteria</taxon>
        <taxon>Pseudomonadati</taxon>
        <taxon>Pseudomonadota</taxon>
        <taxon>Gammaproteobacteria</taxon>
        <taxon>Pseudomonadales</taxon>
        <taxon>Pseudomonadaceae</taxon>
        <taxon>Pseudomonas</taxon>
    </lineage>
</organism>
<evidence type="ECO:0000313" key="1">
    <source>
        <dbReference type="EMBL" id="NWC35343.1"/>
    </source>
</evidence>
<protein>
    <submittedName>
        <fullName evidence="1">Uncharacterized protein</fullName>
    </submittedName>
</protein>
<dbReference type="RefSeq" id="WP_177073307.1">
    <property type="nucleotide sequence ID" value="NZ_JACAQT010000013.1"/>
</dbReference>
<sequence>MPRVSDVIPLSSVFPNRGAAHETRLSLALGGVNNTAMAPVLVASKAASPAQLSPPVSIPAFYPMNDQVEQSVISMGSRIVCRGLDQFESFEQEKVRQALLEAEHTFDAAKIMRREHPQEWINSPA</sequence>
<reference evidence="1 2" key="1">
    <citation type="submission" date="2020-04" db="EMBL/GenBank/DDBJ databases">
        <title>Molecular characterization of pseudomonads from Agaricus bisporus reveal novel blotch 2 pathogens in Western Europe.</title>
        <authorList>
            <person name="Taparia T."/>
            <person name="Krijger M."/>
            <person name="Haynes E."/>
            <person name="Elpinstone J.G."/>
            <person name="Noble R."/>
            <person name="Van Der Wolf J."/>
        </authorList>
    </citation>
    <scope>NUCLEOTIDE SEQUENCE [LARGE SCALE GENOMIC DNA]</scope>
    <source>
        <strain evidence="1 2">IPO3737</strain>
    </source>
</reference>
<dbReference type="EMBL" id="JACAQD010000030">
    <property type="protein sequence ID" value="NWC35343.1"/>
    <property type="molecule type" value="Genomic_DNA"/>
</dbReference>
<dbReference type="AlphaFoldDB" id="A0A7Y8CLA4"/>